<feature type="signal peptide" evidence="6">
    <location>
        <begin position="1"/>
        <end position="23"/>
    </location>
</feature>
<keyword evidence="2 6" id="KW-0732">Signal</keyword>
<dbReference type="Proteomes" id="UP000069773">
    <property type="component" value="Unassembled WGS sequence"/>
</dbReference>
<organism evidence="7 8">
    <name type="scientific">Mycolicibacterium novocastrense</name>
    <name type="common">Mycobacterium novocastrense</name>
    <dbReference type="NCBI Taxonomy" id="59813"/>
    <lineage>
        <taxon>Bacteria</taxon>
        <taxon>Bacillati</taxon>
        <taxon>Actinomycetota</taxon>
        <taxon>Actinomycetes</taxon>
        <taxon>Mycobacteriales</taxon>
        <taxon>Mycobacteriaceae</taxon>
        <taxon>Mycolicibacterium</taxon>
    </lineage>
</organism>
<gene>
    <name evidence="7" type="ORF">RMCN_1968</name>
</gene>
<evidence type="ECO:0000256" key="2">
    <source>
        <dbReference type="ARBA" id="ARBA00022729"/>
    </source>
</evidence>
<sequence>MLTCCAAAIVLAPAACSSPPDYAPPKGELVAGTAQITVNGNDTGTTDTVQCDTTGYLTTITTGDQTSGVTAMVSNKDDLAVESVGINNVGGFTGSYTAGVGDTAEAADIAEISMTGRTYDISGTADGFNTDNPSFRASGTFSIRVSC</sequence>
<evidence type="ECO:0000256" key="3">
    <source>
        <dbReference type="ARBA" id="ARBA00023136"/>
    </source>
</evidence>
<accession>A0ABQ0KH87</accession>
<keyword evidence="1" id="KW-1003">Cell membrane</keyword>
<evidence type="ECO:0000256" key="4">
    <source>
        <dbReference type="ARBA" id="ARBA00023139"/>
    </source>
</evidence>
<protein>
    <submittedName>
        <fullName evidence="7">Conserved lipoprotein/antigen</fullName>
    </submittedName>
</protein>
<keyword evidence="4" id="KW-0564">Palmitate</keyword>
<evidence type="ECO:0000256" key="5">
    <source>
        <dbReference type="ARBA" id="ARBA00023288"/>
    </source>
</evidence>
<evidence type="ECO:0000313" key="7">
    <source>
        <dbReference type="EMBL" id="GAT08835.1"/>
    </source>
</evidence>
<name>A0ABQ0KH87_MYCNV</name>
<feature type="chain" id="PRO_5047479832" evidence="6">
    <location>
        <begin position="24"/>
        <end position="147"/>
    </location>
</feature>
<keyword evidence="5 7" id="KW-0449">Lipoprotein</keyword>
<evidence type="ECO:0000256" key="1">
    <source>
        <dbReference type="ARBA" id="ARBA00022475"/>
    </source>
</evidence>
<dbReference type="Pfam" id="PF05481">
    <property type="entry name" value="Myco_19_kDa"/>
    <property type="match status" value="1"/>
</dbReference>
<evidence type="ECO:0000313" key="8">
    <source>
        <dbReference type="Proteomes" id="UP000069773"/>
    </source>
</evidence>
<dbReference type="EMBL" id="BCTA01000026">
    <property type="protein sequence ID" value="GAT08835.1"/>
    <property type="molecule type" value="Genomic_DNA"/>
</dbReference>
<reference evidence="7 8" key="1">
    <citation type="journal article" date="2016" name="Genome Announc.">
        <title>Draft Genome Sequences of Five Rapidly Growing Mycobacterium Species, M. thermoresistibile, M. fortuitum subsp. acetamidolyticum, M. canariasense, M. brisbanense, and M. novocastrense.</title>
        <authorList>
            <person name="Katahira K."/>
            <person name="Ogura Y."/>
            <person name="Gotoh Y."/>
            <person name="Hayashi T."/>
        </authorList>
    </citation>
    <scope>NUCLEOTIDE SEQUENCE [LARGE SCALE GENOMIC DNA]</scope>
    <source>
        <strain evidence="7 8">JCM18114</strain>
    </source>
</reference>
<dbReference type="InterPro" id="IPR008691">
    <property type="entry name" value="LpqH"/>
</dbReference>
<evidence type="ECO:0000256" key="6">
    <source>
        <dbReference type="SAM" id="SignalP"/>
    </source>
</evidence>
<keyword evidence="3" id="KW-0472">Membrane</keyword>
<proteinExistence type="predicted"/>
<keyword evidence="8" id="KW-1185">Reference proteome</keyword>
<comment type="caution">
    <text evidence="7">The sequence shown here is derived from an EMBL/GenBank/DDBJ whole genome shotgun (WGS) entry which is preliminary data.</text>
</comment>